<evidence type="ECO:0000313" key="1">
    <source>
        <dbReference type="EMBL" id="EIM31643.1"/>
    </source>
</evidence>
<keyword evidence="2" id="KW-1185">Reference proteome</keyword>
<evidence type="ECO:0000313" key="2">
    <source>
        <dbReference type="Proteomes" id="UP000053899"/>
    </source>
</evidence>
<dbReference type="RefSeq" id="WP_009453309.1">
    <property type="nucleotide sequence ID" value="NZ_JH660673.1"/>
</dbReference>
<gene>
    <name evidence="1" type="ORF">LepocDRAFT_00003760</name>
</gene>
<reference evidence="1 2" key="1">
    <citation type="submission" date="2012-04" db="EMBL/GenBank/DDBJ databases">
        <title>Improved High-Quality Draft sequence of Leptothrix ochracea L12.</title>
        <authorList>
            <consortium name="US DOE Joint Genome Institute"/>
            <person name="Lucas S."/>
            <person name="Han J."/>
            <person name="Lapidus A."/>
            <person name="Cheng J.-F."/>
            <person name="Goodwin L."/>
            <person name="Pitluck S."/>
            <person name="Peters L."/>
            <person name="Zeytun A."/>
            <person name="Detter J.C."/>
            <person name="Han C."/>
            <person name="Tapia R."/>
            <person name="Land M."/>
            <person name="Hauser L."/>
            <person name="Kyrpides N."/>
            <person name="Ivanova N."/>
            <person name="Pagani I."/>
            <person name="Stepanauskas R."/>
            <person name="Masland D."/>
            <person name="Poulton N."/>
            <person name="Emerson D."/>
            <person name="Fleming E."/>
            <person name="Woyke T."/>
        </authorList>
    </citation>
    <scope>NUCLEOTIDE SEQUENCE [LARGE SCALE GENOMIC DNA]</scope>
    <source>
        <strain evidence="1 2">L12</strain>
    </source>
</reference>
<protein>
    <submittedName>
        <fullName evidence="1">Uncharacterized protein</fullName>
    </submittedName>
</protein>
<dbReference type="GeneID" id="92352128"/>
<dbReference type="Proteomes" id="UP000053899">
    <property type="component" value="Unassembled WGS sequence"/>
</dbReference>
<sequence length="354" mass="39741">MPLDALLQATSVGFGRAEAPAMVQLEVMRDLVNSQIDVFQIRGQDPALQGTNIGDYAGQHVRGLLRTHADRLRLEGQVWQRNMQDRDSVIRVTSWQTGVQWRMNDDRSADQSYAVRLSSWGNQSQAIERASNLSLQAMGWHATVQQMRIEQPRDTQLQADLIGSWRPYRLSAFVGVGQSRVEHGDISGQATLSGCTYRLQFDPTALIARPAPGCSSPMTVRVPLSLLPFDLQGETRYQARFIHMGGSWSLLMPMPSAWSMQLGYEHQRLDRGTLDRLIAQRGVRPVDRNHIGIAQIGYQMEPGWSLVVRAQVMTQSWVGEMPMSYNTLTAQLMDRLYGWLSTGIQADFEPIEGA</sequence>
<proteinExistence type="predicted"/>
<dbReference type="AlphaFoldDB" id="I4Z601"/>
<name>I4Z601_9BURK</name>
<dbReference type="EMBL" id="JH660673">
    <property type="protein sequence ID" value="EIM31643.1"/>
    <property type="molecule type" value="Genomic_DNA"/>
</dbReference>
<dbReference type="HOGENOM" id="CLU_064899_0_0_4"/>
<accession>I4Z601</accession>
<dbReference type="OrthoDB" id="6697115at2"/>
<organism evidence="1 2">
    <name type="scientific">Leptothrix ochracea L12</name>
    <dbReference type="NCBI Taxonomy" id="735332"/>
    <lineage>
        <taxon>Bacteria</taxon>
        <taxon>Pseudomonadati</taxon>
        <taxon>Pseudomonadota</taxon>
        <taxon>Betaproteobacteria</taxon>
        <taxon>Burkholderiales</taxon>
        <taxon>Sphaerotilaceae</taxon>
        <taxon>Leptothrix</taxon>
    </lineage>
</organism>